<keyword evidence="3" id="KW-1185">Reference proteome</keyword>
<dbReference type="RefSeq" id="WP_013390478.1">
    <property type="nucleotide sequence ID" value="NC_014639.1"/>
</dbReference>
<dbReference type="Proteomes" id="UP000006867">
    <property type="component" value="Chromosome"/>
</dbReference>
<evidence type="ECO:0000313" key="2">
    <source>
        <dbReference type="EMBL" id="ADP31713.1"/>
    </source>
</evidence>
<feature type="transmembrane region" description="Helical" evidence="1">
    <location>
        <begin position="158"/>
        <end position="177"/>
    </location>
</feature>
<proteinExistence type="predicted"/>
<reference evidence="2 3" key="1">
    <citation type="journal article" date="2011" name="Front. Microbiol.">
        <title>Genomic signatures of strain selection and enhancement in Bacillus atrophaeus var. globigii, a historical biowarfare simulant.</title>
        <authorList>
            <person name="Gibbons H.S."/>
            <person name="Broomall S.M."/>
            <person name="McNew L.A."/>
            <person name="Daligault H."/>
            <person name="Chapman C."/>
            <person name="Bruce D."/>
            <person name="Karavis M."/>
            <person name="Krepps M."/>
            <person name="McGregor P.A."/>
            <person name="Hong C."/>
            <person name="Park K.H."/>
            <person name="Akmal A."/>
            <person name="Feldman A."/>
            <person name="Lin J.S."/>
            <person name="Chang W.E."/>
            <person name="Higgs B.W."/>
            <person name="Demirev P."/>
            <person name="Lindquist J."/>
            <person name="Liem A."/>
            <person name="Fochler E."/>
            <person name="Read T.D."/>
            <person name="Tapia R."/>
            <person name="Johnson S."/>
            <person name="Bishop-Lilly K.A."/>
            <person name="Detter C."/>
            <person name="Han C."/>
            <person name="Sozhamannan S."/>
            <person name="Rosenzweig C.N."/>
            <person name="Skowronski E.W."/>
        </authorList>
    </citation>
    <scope>NUCLEOTIDE SEQUENCE [LARGE SCALE GENOMIC DNA]</scope>
    <source>
        <strain evidence="2 3">1942</strain>
    </source>
</reference>
<feature type="transmembrane region" description="Helical" evidence="1">
    <location>
        <begin position="261"/>
        <end position="282"/>
    </location>
</feature>
<keyword evidence="1" id="KW-0812">Transmembrane</keyword>
<name>A0ABM5LV00_BACA1</name>
<organism evidence="2 3">
    <name type="scientific">Bacillus atrophaeus (strain 1942)</name>
    <dbReference type="NCBI Taxonomy" id="720555"/>
    <lineage>
        <taxon>Bacteria</taxon>
        <taxon>Bacillati</taxon>
        <taxon>Bacillota</taxon>
        <taxon>Bacilli</taxon>
        <taxon>Bacillales</taxon>
        <taxon>Bacillaceae</taxon>
        <taxon>Bacillus</taxon>
    </lineage>
</organism>
<dbReference type="InterPro" id="IPR032713">
    <property type="entry name" value="EmrE"/>
</dbReference>
<evidence type="ECO:0000256" key="1">
    <source>
        <dbReference type="SAM" id="Phobius"/>
    </source>
</evidence>
<feature type="transmembrane region" description="Helical" evidence="1">
    <location>
        <begin position="70"/>
        <end position="89"/>
    </location>
</feature>
<gene>
    <name evidence="2" type="ordered locus">BATR1942_03795</name>
</gene>
<feature type="transmembrane region" description="Helical" evidence="1">
    <location>
        <begin position="95"/>
        <end position="116"/>
    </location>
</feature>
<protein>
    <submittedName>
        <fullName evidence="2">Permease</fullName>
    </submittedName>
</protein>
<dbReference type="EMBL" id="CP002207">
    <property type="protein sequence ID" value="ADP31713.1"/>
    <property type="molecule type" value="Genomic_DNA"/>
</dbReference>
<evidence type="ECO:0000313" key="3">
    <source>
        <dbReference type="Proteomes" id="UP000006867"/>
    </source>
</evidence>
<keyword evidence="1" id="KW-1133">Transmembrane helix</keyword>
<feature type="transmembrane region" description="Helical" evidence="1">
    <location>
        <begin position="31"/>
        <end position="50"/>
    </location>
</feature>
<sequence length="323" mass="35684">MKAILVGILASLFFAVTFVLNRAMELSGGSWYWSASLRFIFMVPFLLFIVMMRRKLTPLLKEMRKHPLFWLKWSFVGFVLFYAPITFAAAFGPGWLVAGTWQITIVVGVLLSPFFYETKDLPGGPQLVRQKIPLAALMTSFIILLGAGIIQLQHAESLSAKMLLFSVLPVVIAAFAYPLGNRKMLVKYGGKLDTFQRVLGMTLASLPFWLLLAAYGWWSDGLPSMGQTVQSFIVAVSSGIIATVLFFWATDMVRDHPQKLAAVEATQSGEVIFALLGEMILLSGAFPSLLSFSGLFITGMILHTFASRQRIPKAAAKEKAQSI</sequence>
<feature type="transmembrane region" description="Helical" evidence="1">
    <location>
        <begin position="132"/>
        <end position="152"/>
    </location>
</feature>
<accession>A0ABM5LV00</accession>
<keyword evidence="1" id="KW-0472">Membrane</keyword>
<feature type="transmembrane region" description="Helical" evidence="1">
    <location>
        <begin position="230"/>
        <end position="249"/>
    </location>
</feature>
<feature type="transmembrane region" description="Helical" evidence="1">
    <location>
        <begin position="198"/>
        <end position="218"/>
    </location>
</feature>
<dbReference type="Pfam" id="PF13536">
    <property type="entry name" value="EmrE"/>
    <property type="match status" value="1"/>
</dbReference>